<sequence length="708" mass="78629">MGIEFRINCTADGKAYLWGSNIRVTNISVDLGEIQIQQRLARDCYDEEGNNDYNVPELRVTPPYTISGAKNKFMAVGCDTYAAFEGFRWKDKNPFFAGCMSRCFALDSVNQTSCSGIGCCQTSIPDGLTNRTVDLGSFENHTRILDFNKCSYAFIVQEGQFSFSNKSFDQLAQISRLPMILNWDIGEESCESAAQNKSHSFACKVNSKCVNRTMGKAAPSGYICQCWPGYQGNPYHPDGCQDVDECKDPNACEMGKCVNTLGNYTCTCPKGYRNTEDLKKCISASKNTSLKVSLGVIGSFCVFLVLTFWLYCGMKRRKFKKEQEKNFKQNGGLLLRRELASYNGTIDVATIFTEEELKKATNNYDAKVKIGEGGYGEVYKGTVSGDRKKVVAIKKPKLSAPITESQQFANEIILLSQINHKHVVRLLGCCLETQTPILVYEFISNGTLHDHIHGKDNKHSPLSLELRLKIAADTAEALSYLHHSTNPPIVHRDVKAMNILLDENYRAKVADFGASRLVPQEDQNNISTLVQGTLGYLDPEYLQTHILTEKSDVYSFGVVLVELLTSQKALTSKKNEAHTNLANVFVCAMKEGSLDQILDAEIVRQGHNSEKVIEKVAGLAMSCLSLRGEERPSMKNVAIELGVLLQVMGVHQADFKPSPEDTDYLLGSPAYVVDVRGDDGNIINSAEYDQSMQLIQHIQLVKPYGDGR</sequence>
<dbReference type="FunFam" id="1.10.510.10:FF:000084">
    <property type="entry name" value="Wall-associated receptor kinase 2"/>
    <property type="match status" value="1"/>
</dbReference>
<evidence type="ECO:0000256" key="7">
    <source>
        <dbReference type="ARBA" id="ARBA00023157"/>
    </source>
</evidence>
<proteinExistence type="predicted"/>
<dbReference type="Gene3D" id="2.10.25.10">
    <property type="entry name" value="Laminin"/>
    <property type="match status" value="2"/>
</dbReference>
<keyword evidence="2 10" id="KW-0245">EGF-like domain</keyword>
<evidence type="ECO:0000313" key="15">
    <source>
        <dbReference type="EMBL" id="PQM42467.1"/>
    </source>
</evidence>
<comment type="caution">
    <text evidence="15">The sequence shown here is derived from an EMBL/GenBank/DDBJ whole genome shotgun (WGS) entry which is preliminary data.</text>
</comment>
<evidence type="ECO:0000256" key="1">
    <source>
        <dbReference type="ARBA" id="ARBA00022527"/>
    </source>
</evidence>
<keyword evidence="15" id="KW-0675">Receptor</keyword>
<evidence type="ECO:0000256" key="9">
    <source>
        <dbReference type="ARBA" id="ARBA00047951"/>
    </source>
</evidence>
<dbReference type="STRING" id="2094558.A0A314UY19"/>
<dbReference type="InterPro" id="IPR000719">
    <property type="entry name" value="Prot_kinase_dom"/>
</dbReference>
<reference evidence="15 16" key="1">
    <citation type="submission" date="2018-02" db="EMBL/GenBank/DDBJ databases">
        <title>Draft genome of wild Prunus yedoensis var. nudiflora.</title>
        <authorList>
            <person name="Baek S."/>
            <person name="Kim J.-H."/>
            <person name="Choi K."/>
            <person name="Kim G.-B."/>
            <person name="Cho A."/>
            <person name="Jang H."/>
            <person name="Shin C.-H."/>
            <person name="Yu H.-J."/>
            <person name="Mun J.-H."/>
        </authorList>
    </citation>
    <scope>NUCLEOTIDE SEQUENCE [LARGE SCALE GENOMIC DNA]</scope>
    <source>
        <strain evidence="16">cv. Jeju island</strain>
        <tissue evidence="15">Leaf</tissue>
    </source>
</reference>
<dbReference type="InterPro" id="IPR018097">
    <property type="entry name" value="EGF_Ca-bd_CS"/>
</dbReference>
<dbReference type="InterPro" id="IPR000742">
    <property type="entry name" value="EGF"/>
</dbReference>
<protein>
    <submittedName>
        <fullName evidence="15">Wall-associated receptor kinase 2-like</fullName>
    </submittedName>
</protein>
<gene>
    <name evidence="15" type="ORF">Pyn_18049</name>
</gene>
<comment type="catalytic activity">
    <reaction evidence="8">
        <text>L-seryl-[protein] + ATP = O-phospho-L-seryl-[protein] + ADP + H(+)</text>
        <dbReference type="Rhea" id="RHEA:17989"/>
        <dbReference type="Rhea" id="RHEA-COMP:9863"/>
        <dbReference type="Rhea" id="RHEA-COMP:11604"/>
        <dbReference type="ChEBI" id="CHEBI:15378"/>
        <dbReference type="ChEBI" id="CHEBI:29999"/>
        <dbReference type="ChEBI" id="CHEBI:30616"/>
        <dbReference type="ChEBI" id="CHEBI:83421"/>
        <dbReference type="ChEBI" id="CHEBI:456216"/>
    </reaction>
</comment>
<comment type="caution">
    <text evidence="10">Lacks conserved residue(s) required for the propagation of feature annotation.</text>
</comment>
<evidence type="ECO:0000256" key="10">
    <source>
        <dbReference type="PROSITE-ProRule" id="PRU00076"/>
    </source>
</evidence>
<evidence type="ECO:0000256" key="12">
    <source>
        <dbReference type="SAM" id="Phobius"/>
    </source>
</evidence>
<evidence type="ECO:0000256" key="5">
    <source>
        <dbReference type="ARBA" id="ARBA00022777"/>
    </source>
</evidence>
<dbReference type="SMART" id="SM00181">
    <property type="entry name" value="EGF"/>
    <property type="match status" value="2"/>
</dbReference>
<dbReference type="PROSITE" id="PS01186">
    <property type="entry name" value="EGF_2"/>
    <property type="match status" value="1"/>
</dbReference>
<evidence type="ECO:0000313" key="16">
    <source>
        <dbReference type="Proteomes" id="UP000250321"/>
    </source>
</evidence>
<keyword evidence="7" id="KW-1015">Disulfide bond</keyword>
<keyword evidence="3" id="KW-0808">Transferase</keyword>
<dbReference type="PANTHER" id="PTHR27005">
    <property type="entry name" value="WALL-ASSOCIATED RECEPTOR KINASE-LIKE 21"/>
    <property type="match status" value="1"/>
</dbReference>
<dbReference type="Gene3D" id="3.30.200.20">
    <property type="entry name" value="Phosphorylase Kinase, domain 1"/>
    <property type="match status" value="1"/>
</dbReference>
<evidence type="ECO:0000256" key="4">
    <source>
        <dbReference type="ARBA" id="ARBA00022741"/>
    </source>
</evidence>
<dbReference type="CDD" id="cd14066">
    <property type="entry name" value="STKc_IRAK"/>
    <property type="match status" value="1"/>
</dbReference>
<evidence type="ECO:0000256" key="2">
    <source>
        <dbReference type="ARBA" id="ARBA00022536"/>
    </source>
</evidence>
<dbReference type="InterPro" id="IPR049883">
    <property type="entry name" value="NOTCH1_EGF-like"/>
</dbReference>
<evidence type="ECO:0000259" key="14">
    <source>
        <dbReference type="PROSITE" id="PS50026"/>
    </source>
</evidence>
<keyword evidence="16" id="KW-1185">Reference proteome</keyword>
<dbReference type="AlphaFoldDB" id="A0A314UY19"/>
<dbReference type="PROSITE" id="PS50026">
    <property type="entry name" value="EGF_3"/>
    <property type="match status" value="1"/>
</dbReference>
<name>A0A314UY19_PRUYE</name>
<dbReference type="Gene3D" id="1.10.510.10">
    <property type="entry name" value="Transferase(Phosphotransferase) domain 1"/>
    <property type="match status" value="1"/>
</dbReference>
<dbReference type="PROSITE" id="PS00108">
    <property type="entry name" value="PROTEIN_KINASE_ST"/>
    <property type="match status" value="1"/>
</dbReference>
<dbReference type="PANTHER" id="PTHR27005:SF468">
    <property type="entry name" value="OS01G0310500 PROTEIN"/>
    <property type="match status" value="1"/>
</dbReference>
<feature type="domain" description="EGF-like" evidence="14">
    <location>
        <begin position="242"/>
        <end position="282"/>
    </location>
</feature>
<keyword evidence="5 15" id="KW-0418">Kinase</keyword>
<dbReference type="CDD" id="cd00054">
    <property type="entry name" value="EGF_CA"/>
    <property type="match status" value="1"/>
</dbReference>
<evidence type="ECO:0000259" key="13">
    <source>
        <dbReference type="PROSITE" id="PS50011"/>
    </source>
</evidence>
<dbReference type="PROSITE" id="PS00107">
    <property type="entry name" value="PROTEIN_KINASE_ATP"/>
    <property type="match status" value="1"/>
</dbReference>
<dbReference type="GO" id="GO:0004674">
    <property type="term" value="F:protein serine/threonine kinase activity"/>
    <property type="evidence" value="ECO:0007669"/>
    <property type="project" value="UniProtKB-KW"/>
</dbReference>
<evidence type="ECO:0000256" key="6">
    <source>
        <dbReference type="ARBA" id="ARBA00022840"/>
    </source>
</evidence>
<dbReference type="InterPro" id="IPR008271">
    <property type="entry name" value="Ser/Thr_kinase_AS"/>
</dbReference>
<keyword evidence="1" id="KW-0723">Serine/threonine-protein kinase</keyword>
<keyword evidence="12" id="KW-0472">Membrane</keyword>
<dbReference type="InterPro" id="IPR001881">
    <property type="entry name" value="EGF-like_Ca-bd_dom"/>
</dbReference>
<dbReference type="SMART" id="SM00179">
    <property type="entry name" value="EGF_CA"/>
    <property type="match status" value="1"/>
</dbReference>
<dbReference type="InterPro" id="IPR045274">
    <property type="entry name" value="WAK-like"/>
</dbReference>
<dbReference type="SMART" id="SM00220">
    <property type="entry name" value="S_TKc"/>
    <property type="match status" value="1"/>
</dbReference>
<feature type="transmembrane region" description="Helical" evidence="12">
    <location>
        <begin position="292"/>
        <end position="312"/>
    </location>
</feature>
<dbReference type="FunFam" id="2.10.25.10:FF:000002">
    <property type="entry name" value="Latent-transforming growth factor beta-binding protein 3"/>
    <property type="match status" value="1"/>
</dbReference>
<dbReference type="InterPro" id="IPR001245">
    <property type="entry name" value="Ser-Thr/Tyr_kinase_cat_dom"/>
</dbReference>
<dbReference type="GO" id="GO:0005886">
    <property type="term" value="C:plasma membrane"/>
    <property type="evidence" value="ECO:0007669"/>
    <property type="project" value="TreeGrafter"/>
</dbReference>
<evidence type="ECO:0000256" key="3">
    <source>
        <dbReference type="ARBA" id="ARBA00022679"/>
    </source>
</evidence>
<accession>A0A314UY19</accession>
<dbReference type="InterPro" id="IPR011009">
    <property type="entry name" value="Kinase-like_dom_sf"/>
</dbReference>
<organism evidence="15 16">
    <name type="scientific">Prunus yedoensis var. nudiflora</name>
    <dbReference type="NCBI Taxonomy" id="2094558"/>
    <lineage>
        <taxon>Eukaryota</taxon>
        <taxon>Viridiplantae</taxon>
        <taxon>Streptophyta</taxon>
        <taxon>Embryophyta</taxon>
        <taxon>Tracheophyta</taxon>
        <taxon>Spermatophyta</taxon>
        <taxon>Magnoliopsida</taxon>
        <taxon>eudicotyledons</taxon>
        <taxon>Gunneridae</taxon>
        <taxon>Pentapetalae</taxon>
        <taxon>rosids</taxon>
        <taxon>fabids</taxon>
        <taxon>Rosales</taxon>
        <taxon>Rosaceae</taxon>
        <taxon>Amygdaloideae</taxon>
        <taxon>Amygdaleae</taxon>
        <taxon>Prunus</taxon>
    </lineage>
</organism>
<dbReference type="GO" id="GO:0007166">
    <property type="term" value="P:cell surface receptor signaling pathway"/>
    <property type="evidence" value="ECO:0007669"/>
    <property type="project" value="InterPro"/>
</dbReference>
<evidence type="ECO:0000256" key="8">
    <source>
        <dbReference type="ARBA" id="ARBA00047558"/>
    </source>
</evidence>
<keyword evidence="12" id="KW-1133">Transmembrane helix</keyword>
<feature type="domain" description="Protein kinase" evidence="13">
    <location>
        <begin position="364"/>
        <end position="645"/>
    </location>
</feature>
<keyword evidence="6 11" id="KW-0067">ATP-binding</keyword>
<feature type="binding site" evidence="11">
    <location>
        <position position="395"/>
    </location>
    <ligand>
        <name>ATP</name>
        <dbReference type="ChEBI" id="CHEBI:30616"/>
    </ligand>
</feature>
<dbReference type="GO" id="GO:0005524">
    <property type="term" value="F:ATP binding"/>
    <property type="evidence" value="ECO:0007669"/>
    <property type="project" value="UniProtKB-UniRule"/>
</dbReference>
<dbReference type="PROSITE" id="PS00010">
    <property type="entry name" value="ASX_HYDROXYL"/>
    <property type="match status" value="1"/>
</dbReference>
<keyword evidence="12" id="KW-0812">Transmembrane</keyword>
<keyword evidence="4 11" id="KW-0547">Nucleotide-binding</keyword>
<dbReference type="OrthoDB" id="4062651at2759"/>
<dbReference type="SUPFAM" id="SSF57196">
    <property type="entry name" value="EGF/Laminin"/>
    <property type="match status" value="1"/>
</dbReference>
<evidence type="ECO:0000256" key="11">
    <source>
        <dbReference type="PROSITE-ProRule" id="PRU10141"/>
    </source>
</evidence>
<comment type="catalytic activity">
    <reaction evidence="9">
        <text>L-threonyl-[protein] + ATP = O-phospho-L-threonyl-[protein] + ADP + H(+)</text>
        <dbReference type="Rhea" id="RHEA:46608"/>
        <dbReference type="Rhea" id="RHEA-COMP:11060"/>
        <dbReference type="Rhea" id="RHEA-COMP:11605"/>
        <dbReference type="ChEBI" id="CHEBI:15378"/>
        <dbReference type="ChEBI" id="CHEBI:30013"/>
        <dbReference type="ChEBI" id="CHEBI:30616"/>
        <dbReference type="ChEBI" id="CHEBI:61977"/>
        <dbReference type="ChEBI" id="CHEBI:456216"/>
    </reaction>
</comment>
<dbReference type="SUPFAM" id="SSF56112">
    <property type="entry name" value="Protein kinase-like (PK-like)"/>
    <property type="match status" value="1"/>
</dbReference>
<dbReference type="InterPro" id="IPR000152">
    <property type="entry name" value="EGF-type_Asp/Asn_hydroxyl_site"/>
</dbReference>
<dbReference type="Pfam" id="PF07714">
    <property type="entry name" value="PK_Tyr_Ser-Thr"/>
    <property type="match status" value="1"/>
</dbReference>
<dbReference type="EMBL" id="PJQY01002818">
    <property type="protein sequence ID" value="PQM42467.1"/>
    <property type="molecule type" value="Genomic_DNA"/>
</dbReference>
<dbReference type="PROSITE" id="PS01187">
    <property type="entry name" value="EGF_CA"/>
    <property type="match status" value="1"/>
</dbReference>
<dbReference type="Pfam" id="PF07645">
    <property type="entry name" value="EGF_CA"/>
    <property type="match status" value="1"/>
</dbReference>
<dbReference type="InterPro" id="IPR017441">
    <property type="entry name" value="Protein_kinase_ATP_BS"/>
</dbReference>
<dbReference type="Proteomes" id="UP000250321">
    <property type="component" value="Unassembled WGS sequence"/>
</dbReference>
<dbReference type="GO" id="GO:0005509">
    <property type="term" value="F:calcium ion binding"/>
    <property type="evidence" value="ECO:0007669"/>
    <property type="project" value="InterPro"/>
</dbReference>
<dbReference type="PROSITE" id="PS50011">
    <property type="entry name" value="PROTEIN_KINASE_DOM"/>
    <property type="match status" value="1"/>
</dbReference>